<comment type="pathway">
    <text evidence="5">Carbohydrate biosynthesis; dTDP-L-rhamnose biosynthesis.</text>
</comment>
<dbReference type="EMBL" id="JAUZVZ010000016">
    <property type="protein sequence ID" value="MDP4536896.1"/>
    <property type="molecule type" value="Genomic_DNA"/>
</dbReference>
<keyword evidence="5 6" id="KW-0413">Isomerase</keyword>
<keyword evidence="7" id="KW-1185">Reference proteome</keyword>
<comment type="catalytic activity">
    <reaction evidence="1 5">
        <text>dTDP-4-dehydro-6-deoxy-alpha-D-glucose = dTDP-4-dehydro-beta-L-rhamnose</text>
        <dbReference type="Rhea" id="RHEA:16969"/>
        <dbReference type="ChEBI" id="CHEBI:57649"/>
        <dbReference type="ChEBI" id="CHEBI:62830"/>
        <dbReference type="EC" id="5.1.3.13"/>
    </reaction>
</comment>
<comment type="caution">
    <text evidence="6">The sequence shown here is derived from an EMBL/GenBank/DDBJ whole genome shotgun (WGS) entry which is preliminary data.</text>
</comment>
<organism evidence="6 7">
    <name type="scientific">Alkalimonas collagenimarina</name>
    <dbReference type="NCBI Taxonomy" id="400390"/>
    <lineage>
        <taxon>Bacteria</taxon>
        <taxon>Pseudomonadati</taxon>
        <taxon>Pseudomonadota</taxon>
        <taxon>Gammaproteobacteria</taxon>
        <taxon>Alkalimonas</taxon>
    </lineage>
</organism>
<dbReference type="Gene3D" id="2.60.120.10">
    <property type="entry name" value="Jelly Rolls"/>
    <property type="match status" value="1"/>
</dbReference>
<proteinExistence type="inferred from homology"/>
<dbReference type="InterPro" id="IPR014710">
    <property type="entry name" value="RmlC-like_jellyroll"/>
</dbReference>
<dbReference type="InterPro" id="IPR011051">
    <property type="entry name" value="RmlC_Cupin_sf"/>
</dbReference>
<comment type="subunit">
    <text evidence="5">Homodimer.</text>
</comment>
<dbReference type="PANTHER" id="PTHR21047:SF2">
    <property type="entry name" value="THYMIDINE DIPHOSPHO-4-KETO-RHAMNOSE 3,5-EPIMERASE"/>
    <property type="match status" value="1"/>
</dbReference>
<comment type="function">
    <text evidence="2 5">Catalyzes the epimerization of the C3' and C5'positions of dTDP-6-deoxy-D-xylo-4-hexulose, forming dTDP-6-deoxy-L-lyxo-4-hexulose.</text>
</comment>
<dbReference type="NCBIfam" id="TIGR01221">
    <property type="entry name" value="rmlC"/>
    <property type="match status" value="1"/>
</dbReference>
<dbReference type="SUPFAM" id="SSF51182">
    <property type="entry name" value="RmlC-like cupins"/>
    <property type="match status" value="1"/>
</dbReference>
<name>A0ABT9H0Q0_9GAMM</name>
<reference evidence="6 7" key="1">
    <citation type="submission" date="2023-08" db="EMBL/GenBank/DDBJ databases">
        <authorList>
            <person name="Joshi A."/>
            <person name="Thite S."/>
        </authorList>
    </citation>
    <scope>NUCLEOTIDE SEQUENCE [LARGE SCALE GENOMIC DNA]</scope>
    <source>
        <strain evidence="6 7">AC40</strain>
    </source>
</reference>
<comment type="similarity">
    <text evidence="5">Belongs to the dTDP-4-dehydrorhamnose 3,5-epimerase family.</text>
</comment>
<accession>A0ABT9H0Q0</accession>
<evidence type="ECO:0000313" key="6">
    <source>
        <dbReference type="EMBL" id="MDP4536896.1"/>
    </source>
</evidence>
<evidence type="ECO:0000256" key="2">
    <source>
        <dbReference type="ARBA" id="ARBA00001997"/>
    </source>
</evidence>
<sequence length="186" mass="21261">MHIKPMAIPDVLLITPTVHQDERGFFMESFNQRQFDQALQGNIRFVQDNHSLSGLGVLRGLHYQINQPQGKLIRVLQGRIYDVMVDLRQHSATFKQWLGYELTAGSRQQLWIPPGFAHGFLALAESTETLYKTTSYYDPSSERCLDWNDQELAIEWPLAAPPVVSDKDKLGVPLAKAEFFNNDNFP</sequence>
<dbReference type="Proteomes" id="UP001231616">
    <property type="component" value="Unassembled WGS sequence"/>
</dbReference>
<evidence type="ECO:0000256" key="1">
    <source>
        <dbReference type="ARBA" id="ARBA00001298"/>
    </source>
</evidence>
<evidence type="ECO:0000256" key="5">
    <source>
        <dbReference type="RuleBase" id="RU364069"/>
    </source>
</evidence>
<dbReference type="InterPro" id="IPR000888">
    <property type="entry name" value="RmlC-like"/>
</dbReference>
<dbReference type="PANTHER" id="PTHR21047">
    <property type="entry name" value="DTDP-6-DEOXY-D-GLUCOSE-3,5 EPIMERASE"/>
    <property type="match status" value="1"/>
</dbReference>
<evidence type="ECO:0000313" key="7">
    <source>
        <dbReference type="Proteomes" id="UP001231616"/>
    </source>
</evidence>
<evidence type="ECO:0000256" key="4">
    <source>
        <dbReference type="ARBA" id="ARBA00019595"/>
    </source>
</evidence>
<dbReference type="Pfam" id="PF00908">
    <property type="entry name" value="dTDP_sugar_isom"/>
    <property type="match status" value="1"/>
</dbReference>
<protein>
    <recommendedName>
        <fullName evidence="4 5">dTDP-4-dehydrorhamnose 3,5-epimerase</fullName>
        <ecNumber evidence="3 5">5.1.3.13</ecNumber>
    </recommendedName>
    <alternativeName>
        <fullName evidence="5">Thymidine diphospho-4-keto-rhamnose 3,5-epimerase</fullName>
    </alternativeName>
</protein>
<gene>
    <name evidence="6" type="primary">rfbC</name>
    <name evidence="6" type="ORF">Q3O60_11900</name>
</gene>
<dbReference type="EC" id="5.1.3.13" evidence="3 5"/>
<dbReference type="GO" id="GO:0008830">
    <property type="term" value="F:dTDP-4-dehydrorhamnose 3,5-epimerase activity"/>
    <property type="evidence" value="ECO:0007669"/>
    <property type="project" value="UniProtKB-EC"/>
</dbReference>
<evidence type="ECO:0000256" key="3">
    <source>
        <dbReference type="ARBA" id="ARBA00012098"/>
    </source>
</evidence>
<dbReference type="RefSeq" id="WP_305894161.1">
    <property type="nucleotide sequence ID" value="NZ_JAUZVZ010000016.1"/>
</dbReference>
<dbReference type="CDD" id="cd00438">
    <property type="entry name" value="cupin_RmlC"/>
    <property type="match status" value="1"/>
</dbReference>